<dbReference type="GO" id="GO:0005524">
    <property type="term" value="F:ATP binding"/>
    <property type="evidence" value="ECO:0007669"/>
    <property type="project" value="UniProtKB-UniRule"/>
</dbReference>
<keyword evidence="4 5" id="KW-0067">ATP-binding</keyword>
<dbReference type="PROSITE" id="PS51198">
    <property type="entry name" value="UVRD_HELICASE_ATP_BIND"/>
    <property type="match status" value="1"/>
</dbReference>
<accession>A0AAP0I2V3</accession>
<keyword evidence="2 5" id="KW-0378">Hydrolase</keyword>
<dbReference type="Pfam" id="PF13086">
    <property type="entry name" value="AAA_11"/>
    <property type="match status" value="2"/>
</dbReference>
<dbReference type="EMBL" id="JBBNAF010000010">
    <property type="protein sequence ID" value="KAK9106425.1"/>
    <property type="molecule type" value="Genomic_DNA"/>
</dbReference>
<protein>
    <recommendedName>
        <fullName evidence="7">UvrD-like helicase ATP-binding domain-containing protein</fullName>
    </recommendedName>
</protein>
<evidence type="ECO:0000259" key="7">
    <source>
        <dbReference type="PROSITE" id="PS51198"/>
    </source>
</evidence>
<dbReference type="InterPro" id="IPR011990">
    <property type="entry name" value="TPR-like_helical_dom_sf"/>
</dbReference>
<keyword evidence="1 5" id="KW-0547">Nucleotide-binding</keyword>
<dbReference type="InterPro" id="IPR041679">
    <property type="entry name" value="DNA2/NAM7-like_C"/>
</dbReference>
<keyword evidence="3 5" id="KW-0347">Helicase</keyword>
<evidence type="ECO:0000256" key="5">
    <source>
        <dbReference type="PROSITE-ProRule" id="PRU00560"/>
    </source>
</evidence>
<dbReference type="Pfam" id="PF20073">
    <property type="entry name" value="DUF6469"/>
    <property type="match status" value="1"/>
</dbReference>
<dbReference type="Pfam" id="PF00580">
    <property type="entry name" value="UvrD-helicase"/>
    <property type="match status" value="1"/>
</dbReference>
<feature type="binding site" evidence="5">
    <location>
        <begin position="1108"/>
        <end position="1115"/>
    </location>
    <ligand>
        <name>ATP</name>
        <dbReference type="ChEBI" id="CHEBI:30616"/>
    </ligand>
</feature>
<dbReference type="InterPro" id="IPR014016">
    <property type="entry name" value="UvrD-like_ATP-bd"/>
</dbReference>
<dbReference type="PANTHER" id="PTHR21529">
    <property type="entry name" value="MAMMARY TURMOR VIRUS RECEPTOR HOMOLOG 1, 2 MTVR1, 2"/>
    <property type="match status" value="1"/>
</dbReference>
<dbReference type="GO" id="GO:0004386">
    <property type="term" value="F:helicase activity"/>
    <property type="evidence" value="ECO:0007669"/>
    <property type="project" value="UniProtKB-UniRule"/>
</dbReference>
<evidence type="ECO:0000256" key="3">
    <source>
        <dbReference type="ARBA" id="ARBA00022806"/>
    </source>
</evidence>
<evidence type="ECO:0000313" key="9">
    <source>
        <dbReference type="Proteomes" id="UP001420932"/>
    </source>
</evidence>
<evidence type="ECO:0000256" key="1">
    <source>
        <dbReference type="ARBA" id="ARBA00022741"/>
    </source>
</evidence>
<dbReference type="PANTHER" id="PTHR21529:SF4">
    <property type="entry name" value="TPR AND ANKYRIN REPEAT-CONTAINING PROTEIN 1"/>
    <property type="match status" value="1"/>
</dbReference>
<feature type="domain" description="UvrD-like helicase ATP-binding" evidence="7">
    <location>
        <begin position="1087"/>
        <end position="1482"/>
    </location>
</feature>
<organism evidence="8 9">
    <name type="scientific">Stephania yunnanensis</name>
    <dbReference type="NCBI Taxonomy" id="152371"/>
    <lineage>
        <taxon>Eukaryota</taxon>
        <taxon>Viridiplantae</taxon>
        <taxon>Streptophyta</taxon>
        <taxon>Embryophyta</taxon>
        <taxon>Tracheophyta</taxon>
        <taxon>Spermatophyta</taxon>
        <taxon>Magnoliopsida</taxon>
        <taxon>Ranunculales</taxon>
        <taxon>Menispermaceae</taxon>
        <taxon>Menispermoideae</taxon>
        <taxon>Cissampelideae</taxon>
        <taxon>Stephania</taxon>
    </lineage>
</organism>
<evidence type="ECO:0000256" key="4">
    <source>
        <dbReference type="ARBA" id="ARBA00022840"/>
    </source>
</evidence>
<feature type="compositionally biased region" description="Low complexity" evidence="6">
    <location>
        <begin position="2689"/>
        <end position="2700"/>
    </location>
</feature>
<dbReference type="GO" id="GO:0016787">
    <property type="term" value="F:hydrolase activity"/>
    <property type="evidence" value="ECO:0007669"/>
    <property type="project" value="UniProtKB-UniRule"/>
</dbReference>
<feature type="region of interest" description="Disordered" evidence="6">
    <location>
        <begin position="2518"/>
        <end position="2544"/>
    </location>
</feature>
<evidence type="ECO:0000256" key="2">
    <source>
        <dbReference type="ARBA" id="ARBA00022801"/>
    </source>
</evidence>
<dbReference type="Gene3D" id="3.40.50.300">
    <property type="entry name" value="P-loop containing nucleotide triphosphate hydrolases"/>
    <property type="match status" value="4"/>
</dbReference>
<dbReference type="SUPFAM" id="SSF48452">
    <property type="entry name" value="TPR-like"/>
    <property type="match status" value="1"/>
</dbReference>
<gene>
    <name evidence="8" type="ORF">Syun_022436</name>
</gene>
<evidence type="ECO:0000256" key="6">
    <source>
        <dbReference type="SAM" id="MobiDB-lite"/>
    </source>
</evidence>
<evidence type="ECO:0000313" key="8">
    <source>
        <dbReference type="EMBL" id="KAK9106425.1"/>
    </source>
</evidence>
<keyword evidence="9" id="KW-1185">Reference proteome</keyword>
<dbReference type="InterPro" id="IPR041677">
    <property type="entry name" value="DNA2/NAM7_AAA_11"/>
</dbReference>
<reference evidence="8 9" key="1">
    <citation type="submission" date="2024-01" db="EMBL/GenBank/DDBJ databases">
        <title>Genome assemblies of Stephania.</title>
        <authorList>
            <person name="Yang L."/>
        </authorList>
    </citation>
    <scope>NUCLEOTIDE SEQUENCE [LARGE SCALE GENOMIC DNA]</scope>
    <source>
        <strain evidence="8">YNDBR</strain>
        <tissue evidence="8">Leaf</tissue>
    </source>
</reference>
<feature type="region of interest" description="Disordered" evidence="6">
    <location>
        <begin position="2687"/>
        <end position="2711"/>
    </location>
</feature>
<dbReference type="SUPFAM" id="SSF52540">
    <property type="entry name" value="P-loop containing nucleoside triphosphate hydrolases"/>
    <property type="match status" value="2"/>
</dbReference>
<comment type="caution">
    <text evidence="8">The sequence shown here is derived from an EMBL/GenBank/DDBJ whole genome shotgun (WGS) entry which is preliminary data.</text>
</comment>
<name>A0AAP0I2V3_9MAGN</name>
<dbReference type="InterPro" id="IPR027417">
    <property type="entry name" value="P-loop_NTPase"/>
</dbReference>
<proteinExistence type="predicted"/>
<dbReference type="Pfam" id="PF13087">
    <property type="entry name" value="AAA_12"/>
    <property type="match status" value="1"/>
</dbReference>
<dbReference type="InterPro" id="IPR039904">
    <property type="entry name" value="TRANK1"/>
</dbReference>
<dbReference type="Proteomes" id="UP001420932">
    <property type="component" value="Unassembled WGS sequence"/>
</dbReference>
<dbReference type="InterPro" id="IPR045529">
    <property type="entry name" value="DUF6469"/>
</dbReference>
<sequence>MGKQAKPKRASPSAATEASFGKGKVTPVQVAFMVDRYLCDNNFTETRSVFRTEASGLISKTNLQEARRQAPKSLLSLGAILDEYITLKEQRVIVEQEKRRVEMLLQGMQDVMQVYNSGGAIASTPSNTGSMPMTAVPAALVPQTGLNVGSAAGTTTTTLTLLMNLKVLIHEYVEKSSKGGKDPYNLKPGDVFVLTEEVPEVVSDLLRYGRKWSFALVKRVYLNNDKKDAEIAEDDGKDNDIPTKFKVQTSKAIELEEGMRNSIFAVFLINITTNNRVWSALHKLGNLNVLKGVLSANSMVNECDLCASSQGINGIQDQEFGVRLLSMLNESQAGAVHHCLSTTQCRHRFALELIWGPPGTGKTNTLSILLWFLLQMKCRTLACAPTNVAIKEVASRVLRLVKESVDVDLMGNVSLPSLGRLVLFGNNDRLKIDDELEDIYLDYRVDRLAKCFVQLKRWEHCCWERCFTSMRVFLEDCLSQYQIFLENESRKKESVEEKENIVGYGISLVEFTRKRYGAIAVTLKSFIATICTHLPLHILGKINYDHLVSLLELLGTFESFLFEMSMVDETLVEIFSCANVIRSERSYGKNNCCRSTLLCNARINCISSLNGLRLSLAYLDELNLGNKDSAREFCFQNALLIFCTASSSYRLHTVDMDPLNLVVIDEAAMLKECESTIPLQLSGVRHAFLFGDECQLPAMVSSKLSCEAGFGRSLFERMSIEGRQKHLLDMQYRMHAKISRFPNAKFYNNRIQDASNVRKKNYTREFLPGPMFGPYSFINIADGREEVGDIGHSYRNMVEVAAAMKIVREVFKDVVSSFIFLPIHCLWILGNGRTLVNSRSIWAELVQDAKDRECYYNADENVDLAKAILEVKKELDELDDLLRGDSVLFNNAKWKVQFSDNFRKSFGNLNSRTQKSVVNLLLKLASGWRPKKTNVDSTGGSSSQLVKKFKVEGLYVICTVDIVKQPMYVQVLKIWDVLSLEDVPKLIRRLDGIFAMYSDDFVNRCNVKRMEGNLEVPMSWAGNIDIIRYKDRSEAGTGTSTGISDGRIYVENSKVSESLLLMKFYSLSAGVVDHLLSGRDGSELDLPFEVTDQELEIILFQRSAFIIGRSGTGKTTVLTMKLIQKEQQHYISSKGLYETRNNVSAGSSKLNETDVEHKDPVLRQMFVTVSSKLCAAIKNHISHLKGFACGAHYSAEHSSIDMLDVSDAIDFRDIPDSFAEISPDSYPLVITFHKFLMMVDGTTENSFFDRFHDVRKHCQGSSGISRSIALNAFIRRKEVTYDKFSLSYWPHFNSQQTKTLDSSTAFTEIISHVKGGLKASEALNGKLSREEYVALSEGRSSLSRERREMIYDIFLDYEKMKLKKGGFDLADFVNDLHRRLENGSYDGETMDFVYIDEVQDLTMRQIALFKYVCSNVNEGFVFSGDTAQTIARGIDFRFQDIRNLFYMEFLMESVNSSGDKMKDKDQPRMSKLFHLNQNFRTHDGILRLSQSVIDILYHYFPLSVDILNAETSLIYGEAPVLLESGSDENAIVTIFGNSGSDKGGMIGFGAEQVILVRDDNAKKEIAGYVGKQALVLTIVECKGLEFQDVLLYNFFGTSPLRNHWRVLKQLYVAITRTRQRLWICENVEDISRPMFDYWKNLCLVQVRQLDDSLAQAMQVASSKKEWSSRGIKLFNEGNYELAIMCFERAKDLYREKWARAAALRASADRIRDSNSELARINLVEAAEIYETIGKNELAANCLIELREFEAAGKIYLEKCGDSRLEDAGDCFSLAGNWTLAAEVYARGKFFSKCLTACTKGKLFDVGLRFIKSWKVKADAVIDSARNQQLEEMEQAYLERCALHYHELNDRKSMMESVRAFNAMDSKRAFLRRRDYLDELVLLEEESGNFKEASNIARLKGDILLEADMLGKGGHFEDATRLLLLHGLSNSLWGKGGNGWPIKQFPNKVEILNKAKAFAKNVSDSFYKSVALEVKVLSESDKEVKLSNMCEFLNSSQRLENCRVEFVAARKILDFHLQSKPPKYVWESEAVANSLNHSVDLISHGNVSVESLVYFWDFWREKVLGITKYLHSLGAQNETERTSHGEVCLDFLGHGNLFGLDVYLLVSSAESYWSLEMLHVGIKVLETLEALLDFLARNSSSIFCNGTCILRIFHVARSILESKIPHGKKYAGLIQKIERSIALSRDRFFGIVFPVDWRDTMMENMVVLRETDLYKDLLEVVAVENIKKSGLTHGKIGRAAMLLFVSGKLTDELCALISACFAANESSPWKPFFHQLKVCMNTGGGQVPLAFHLFAALQDTFFNANWRIEVDYISPHCFVYLVERLQFLVLSCQERFVTTRSSVVESISCEDWIKISTAPKSSDMSSCHDFIGRIVHQLISDWRGTIAWMGKFGINSRRFYPVLVLRLVILICLTVVNSGGRHSDLLTIVLNSSSVKSNLPSTFCETLCRSKNRNLVTVISEALETINNPLVIVFSGNHPGRSSPQAVFLKRDSINSKEDIIQVLFPKNREVQTYVHDANKDTSSRGTNEATTDAVPDTSPSVAIADRDLKGPDKISEDRLDFPKLYSTFWNTFDSITSEMLGKHDDEARSSPTNALQLKSKVDEAICVLETATTELKTMNIAIKEDTRNSLGGDLESMRWELELLSVALDVSGEELHSNWPKIESIVEILKENWPKLQPFLDLPVSKNDSSTSSVTEASPSNDNAGCCTEQW</sequence>